<evidence type="ECO:0000313" key="5">
    <source>
        <dbReference type="Proteomes" id="UP000527860"/>
    </source>
</evidence>
<protein>
    <submittedName>
        <fullName evidence="3">Biotin/lipoate A/B protein ligase family protein</fullName>
    </submittedName>
    <submittedName>
        <fullName evidence="2">Octanoyltransferase</fullName>
    </submittedName>
</protein>
<dbReference type="PROSITE" id="PS51733">
    <property type="entry name" value="BPL_LPL_CATALYTIC"/>
    <property type="match status" value="1"/>
</dbReference>
<dbReference type="CDD" id="cd16443">
    <property type="entry name" value="LplA"/>
    <property type="match status" value="1"/>
</dbReference>
<dbReference type="GO" id="GO:0140096">
    <property type="term" value="F:catalytic activity, acting on a protein"/>
    <property type="evidence" value="ECO:0007669"/>
    <property type="project" value="UniProtKB-ARBA"/>
</dbReference>
<dbReference type="PANTHER" id="PTHR43679">
    <property type="entry name" value="OCTANOYLTRANSFERASE LIPM-RELATED"/>
    <property type="match status" value="1"/>
</dbReference>
<comment type="caution">
    <text evidence="2">The sequence shown here is derived from an EMBL/GenBank/DDBJ whole genome shotgun (WGS) entry which is preliminary data.</text>
</comment>
<reference evidence="3" key="3">
    <citation type="submission" date="2020-04" db="EMBL/GenBank/DDBJ databases">
        <authorList>
            <person name="Tanveer F."/>
            <person name="Xie Y."/>
            <person name="Shinwari Z.K."/>
        </authorList>
    </citation>
    <scope>NUCLEOTIDE SEQUENCE</scope>
    <source>
        <strain evidence="3">MOSEL-ME25</strain>
    </source>
</reference>
<dbReference type="GO" id="GO:0016740">
    <property type="term" value="F:transferase activity"/>
    <property type="evidence" value="ECO:0007669"/>
    <property type="project" value="UniProtKB-KW"/>
</dbReference>
<keyword evidence="5" id="KW-1185">Reference proteome</keyword>
<keyword evidence="2" id="KW-0808">Transferase</keyword>
<sequence>MANNIWYYIASGKNDAVHNMALDELLMEKVRAKEIPAAIRLYEWETPTLSIGYFQKMRKEIDIDRVKAYGYELVRRATGGRGVLHDKELTYSVVLPEDYPDMPESVTESYRILSHGLLEGFRNLGLDANFSIPRTNEEKKELTNIRSSVCFDTPSWYELVVEGRKIAGSAQTRQNGIIMQHGSILLDVDIDHLFDMFTYSNERFKSKMKEAFKEKAVAINEISSRHFTVEDLYPAFKNGFEKGLGISTEPYALTVEDEKRLEEIKEKYASDEWNYRR</sequence>
<dbReference type="OrthoDB" id="9774653at2"/>
<dbReference type="GO" id="GO:0016874">
    <property type="term" value="F:ligase activity"/>
    <property type="evidence" value="ECO:0007669"/>
    <property type="project" value="UniProtKB-KW"/>
</dbReference>
<dbReference type="EMBL" id="JXII01000001">
    <property type="protein sequence ID" value="KIH72051.1"/>
    <property type="molecule type" value="Genomic_DNA"/>
</dbReference>
<dbReference type="PANTHER" id="PTHR43679:SF2">
    <property type="entry name" value="OCTANOYL-[GCVH]:PROTEIN N-OCTANOYLTRANSFERASE"/>
    <property type="match status" value="1"/>
</dbReference>
<dbReference type="InterPro" id="IPR004143">
    <property type="entry name" value="BPL_LPL_catalytic"/>
</dbReference>
<name>A0A0C2HRB6_9STAP</name>
<dbReference type="Proteomes" id="UP000527860">
    <property type="component" value="Unassembled WGS sequence"/>
</dbReference>
<evidence type="ECO:0000313" key="3">
    <source>
        <dbReference type="EMBL" id="MDB0579031.1"/>
    </source>
</evidence>
<dbReference type="AlphaFoldDB" id="A0A0C2HRB6"/>
<gene>
    <name evidence="3" type="ORF">F7P68_0000580</name>
    <name evidence="2" type="ORF">SN16_00570</name>
</gene>
<evidence type="ECO:0000313" key="2">
    <source>
        <dbReference type="EMBL" id="KIH72051.1"/>
    </source>
</evidence>
<accession>A0A0C2HRB6</accession>
<dbReference type="RefSeq" id="WP_040104823.1">
    <property type="nucleotide sequence ID" value="NZ_JABEVU030000001.1"/>
</dbReference>
<proteinExistence type="predicted"/>
<reference evidence="3 5" key="4">
    <citation type="submission" date="2022-12" db="EMBL/GenBank/DDBJ databases">
        <title>Genome analysis and biological profiling of marine Salinicoccus roseus MOSEL-ME25.</title>
        <authorList>
            <person name="Mirza F.T."/>
            <person name="Xie Y."/>
            <person name="Shinwari Z.K."/>
        </authorList>
    </citation>
    <scope>NUCLEOTIDE SEQUENCE [LARGE SCALE GENOMIC DNA]</scope>
    <source>
        <strain evidence="3 5">MOSEL-ME25</strain>
    </source>
</reference>
<evidence type="ECO:0000259" key="1">
    <source>
        <dbReference type="PROSITE" id="PS51733"/>
    </source>
</evidence>
<reference evidence="5" key="2">
    <citation type="submission" date="2020-04" db="EMBL/GenBank/DDBJ databases">
        <title>Genome analysis and biological profiling of marine Cellulosimicrobium funkei MOSEL-ME6.</title>
        <authorList>
            <person name="Tanveer F."/>
            <person name="Xie Y."/>
            <person name="Shinwari Z.K."/>
        </authorList>
    </citation>
    <scope>NUCLEOTIDE SEQUENCE [LARGE SCALE GENOMIC DNA]</scope>
    <source>
        <strain evidence="5">MOSEL-ME25</strain>
    </source>
</reference>
<dbReference type="Pfam" id="PF21948">
    <property type="entry name" value="LplA-B_cat"/>
    <property type="match status" value="1"/>
</dbReference>
<dbReference type="SUPFAM" id="SSF55681">
    <property type="entry name" value="Class II aaRS and biotin synthetases"/>
    <property type="match status" value="1"/>
</dbReference>
<dbReference type="Gene3D" id="3.30.930.10">
    <property type="entry name" value="Bira Bifunctional Protein, Domain 2"/>
    <property type="match status" value="1"/>
</dbReference>
<dbReference type="GeneID" id="77844033"/>
<organism evidence="2 4">
    <name type="scientific">Salinicoccus roseus</name>
    <dbReference type="NCBI Taxonomy" id="45670"/>
    <lineage>
        <taxon>Bacteria</taxon>
        <taxon>Bacillati</taxon>
        <taxon>Bacillota</taxon>
        <taxon>Bacilli</taxon>
        <taxon>Bacillales</taxon>
        <taxon>Staphylococcaceae</taxon>
        <taxon>Salinicoccus</taxon>
    </lineage>
</organism>
<dbReference type="InterPro" id="IPR050664">
    <property type="entry name" value="Octanoyltrans_LipM/LipL"/>
</dbReference>
<dbReference type="Proteomes" id="UP000031546">
    <property type="component" value="Unassembled WGS sequence"/>
</dbReference>
<dbReference type="GO" id="GO:0009249">
    <property type="term" value="P:protein lipoylation"/>
    <property type="evidence" value="ECO:0007669"/>
    <property type="project" value="UniProtKB-ARBA"/>
</dbReference>
<keyword evidence="3" id="KW-0436">Ligase</keyword>
<evidence type="ECO:0000313" key="4">
    <source>
        <dbReference type="Proteomes" id="UP000031546"/>
    </source>
</evidence>
<dbReference type="STRING" id="45670.SN16_00570"/>
<dbReference type="InterPro" id="IPR045864">
    <property type="entry name" value="aa-tRNA-synth_II/BPL/LPL"/>
</dbReference>
<feature type="domain" description="BPL/LPL catalytic" evidence="1">
    <location>
        <begin position="33"/>
        <end position="248"/>
    </location>
</feature>
<reference evidence="2 4" key="1">
    <citation type="submission" date="2015-01" db="EMBL/GenBank/DDBJ databases">
        <title>Genome sequences of high lactate-tolerant strain Salinicoccus roseus W12 with industrial interest.</title>
        <authorList>
            <person name="Wang H."/>
            <person name="Yu B."/>
        </authorList>
    </citation>
    <scope>NUCLEOTIDE SEQUENCE [LARGE SCALE GENOMIC DNA]</scope>
    <source>
        <strain evidence="2 4">W12</strain>
    </source>
</reference>
<dbReference type="EMBL" id="JABEVU030000001">
    <property type="protein sequence ID" value="MDB0579031.1"/>
    <property type="molecule type" value="Genomic_DNA"/>
</dbReference>